<sequence length="200" mass="22434">MIKFRSLIHELHSSIKQAANEVEAQGIKHINKFFEIVEIPTENVTDLDDESIQKVKTFIDSDDTEAALSILKNHNEKLASNNQVRRVLKPKTMQMAFPDKDHNGPKISYVDVPIITLTPISSQKIQEVSIKANLEVTANDQNELFVAFPKQAQGGIFSKSQERNTSNVEIEIKLQGGETPEGLQKLIEGYERSLRAQIPG</sequence>
<comment type="caution">
    <text evidence="1">The sequence shown here is derived from an EMBL/GenBank/DDBJ whole genome shotgun (WGS) entry which is preliminary data.</text>
</comment>
<proteinExistence type="predicted"/>
<name>A0ABR9DZC9_9GAMM</name>
<reference evidence="1 2" key="1">
    <citation type="submission" date="2015-06" db="EMBL/GenBank/DDBJ databases">
        <title>Genome sequence of Pseudoalteromonas aliena.</title>
        <authorList>
            <person name="Xie B.-B."/>
            <person name="Rong J.-C."/>
            <person name="Qin Q.-L."/>
            <person name="Zhang Y.-Z."/>
        </authorList>
    </citation>
    <scope>NUCLEOTIDE SEQUENCE [LARGE SCALE GENOMIC DNA]</scope>
    <source>
        <strain evidence="1 2">SW19</strain>
    </source>
</reference>
<dbReference type="Proteomes" id="UP000648482">
    <property type="component" value="Unassembled WGS sequence"/>
</dbReference>
<organism evidence="1 2">
    <name type="scientific">Pseudoalteromonas aliena SW19</name>
    <dbReference type="NCBI Taxonomy" id="1314866"/>
    <lineage>
        <taxon>Bacteria</taxon>
        <taxon>Pseudomonadati</taxon>
        <taxon>Pseudomonadota</taxon>
        <taxon>Gammaproteobacteria</taxon>
        <taxon>Alteromonadales</taxon>
        <taxon>Pseudoalteromonadaceae</taxon>
        <taxon>Pseudoalteromonas</taxon>
    </lineage>
</organism>
<protein>
    <recommendedName>
        <fullName evidence="3">DUF2589 domain-containing protein</fullName>
    </recommendedName>
</protein>
<dbReference type="InterPro" id="IPR024510">
    <property type="entry name" value="DUF2589"/>
</dbReference>
<dbReference type="Pfam" id="PF11655">
    <property type="entry name" value="DUF2589"/>
    <property type="match status" value="1"/>
</dbReference>
<dbReference type="RefSeq" id="WP_138586248.1">
    <property type="nucleotide sequence ID" value="NZ_AQGU01000025.1"/>
</dbReference>
<evidence type="ECO:0000313" key="1">
    <source>
        <dbReference type="EMBL" id="MBE0359732.1"/>
    </source>
</evidence>
<evidence type="ECO:0008006" key="3">
    <source>
        <dbReference type="Google" id="ProtNLM"/>
    </source>
</evidence>
<dbReference type="EMBL" id="AQGU01000025">
    <property type="protein sequence ID" value="MBE0359732.1"/>
    <property type="molecule type" value="Genomic_DNA"/>
</dbReference>
<keyword evidence="2" id="KW-1185">Reference proteome</keyword>
<evidence type="ECO:0000313" key="2">
    <source>
        <dbReference type="Proteomes" id="UP000648482"/>
    </source>
</evidence>
<accession>A0ABR9DZC9</accession>
<gene>
    <name evidence="1" type="ORF">PALI_a1030</name>
</gene>